<gene>
    <name evidence="6" type="ORF">X805_27220</name>
</gene>
<proteinExistence type="inferred from homology"/>
<dbReference type="PRINTS" id="PR00039">
    <property type="entry name" value="HTHLYSR"/>
</dbReference>
<dbReference type="SUPFAM" id="SSF53850">
    <property type="entry name" value="Periplasmic binding protein-like II"/>
    <property type="match status" value="1"/>
</dbReference>
<keyword evidence="3" id="KW-0238">DNA-binding</keyword>
<feature type="domain" description="HTH lysR-type" evidence="5">
    <location>
        <begin position="5"/>
        <end position="62"/>
    </location>
</feature>
<evidence type="ECO:0000256" key="1">
    <source>
        <dbReference type="ARBA" id="ARBA00009437"/>
    </source>
</evidence>
<dbReference type="STRING" id="34103.SAMN05421778_13126"/>
<dbReference type="PROSITE" id="PS50931">
    <property type="entry name" value="HTH_LYSR"/>
    <property type="match status" value="1"/>
</dbReference>
<dbReference type="InterPro" id="IPR005119">
    <property type="entry name" value="LysR_subst-bd"/>
</dbReference>
<evidence type="ECO:0000313" key="6">
    <source>
        <dbReference type="EMBL" id="KDB51695.1"/>
    </source>
</evidence>
<protein>
    <recommendedName>
        <fullName evidence="5">HTH lysR-type domain-containing protein</fullName>
    </recommendedName>
</protein>
<dbReference type="Proteomes" id="UP000026714">
    <property type="component" value="Unassembled WGS sequence"/>
</dbReference>
<dbReference type="Gene3D" id="3.40.190.290">
    <property type="match status" value="1"/>
</dbReference>
<sequence>MNPVDPLSCLPTFVAVVRAGSFTLAAERLGLTKSAVGKRIARLEAHLGLPLLQRAGRRLHLTDEGRSYFETCSALLEQLAATEAELSPRARALKGRVRLDMPVAFGRRIVLPHLLALTQQHPELLLTMRLDDATVALPSDEVDIAIRFGALDDSMQRVARRISRQTRLICASPDYLARHGRPTHPAELEGHRCIVGTSGGPPGSWILREDGNEFRFTPLASHQFNDGEALIDAALAGFGLCQMPSSLLHRHIDRGELVPVLERFTGTPVDVHVLWARQATRSPRVRFIVDQLVALGERGLLDGRDQSPVMRVGASSAKSSTIS</sequence>
<dbReference type="PANTHER" id="PTHR30537">
    <property type="entry name" value="HTH-TYPE TRANSCRIPTIONAL REGULATOR"/>
    <property type="match status" value="1"/>
</dbReference>
<dbReference type="Gene3D" id="1.10.10.10">
    <property type="entry name" value="Winged helix-like DNA-binding domain superfamily/Winged helix DNA-binding domain"/>
    <property type="match status" value="1"/>
</dbReference>
<comment type="similarity">
    <text evidence="1">Belongs to the LysR transcriptional regulatory family.</text>
</comment>
<evidence type="ECO:0000256" key="2">
    <source>
        <dbReference type="ARBA" id="ARBA00023015"/>
    </source>
</evidence>
<reference evidence="6 7" key="1">
    <citation type="journal article" date="2014" name="FEMS Microbiol. Ecol.">
        <title>Sphaerotilus natans encrusted with nanoball-shaped Fe(III) oxide minerals formed by nitrate-reducing mixotrophic Fe(II) oxidation.</title>
        <authorList>
            <person name="Park S."/>
            <person name="Kim D.H."/>
            <person name="Lee J.H."/>
            <person name="Hur H.G."/>
        </authorList>
    </citation>
    <scope>NUCLEOTIDE SEQUENCE [LARGE SCALE GENOMIC DNA]</scope>
    <source>
        <strain evidence="6 7">DSM 6575</strain>
    </source>
</reference>
<dbReference type="RefSeq" id="WP_076459064.1">
    <property type="nucleotide sequence ID" value="NZ_AZRA01000070.1"/>
</dbReference>
<dbReference type="GO" id="GO:0003677">
    <property type="term" value="F:DNA binding"/>
    <property type="evidence" value="ECO:0007669"/>
    <property type="project" value="UniProtKB-KW"/>
</dbReference>
<dbReference type="InterPro" id="IPR000847">
    <property type="entry name" value="LysR_HTH_N"/>
</dbReference>
<evidence type="ECO:0000313" key="7">
    <source>
        <dbReference type="Proteomes" id="UP000026714"/>
    </source>
</evidence>
<organism evidence="6 7">
    <name type="scientific">Sphaerotilus natans subsp. natans DSM 6575</name>
    <dbReference type="NCBI Taxonomy" id="1286631"/>
    <lineage>
        <taxon>Bacteria</taxon>
        <taxon>Pseudomonadati</taxon>
        <taxon>Pseudomonadota</taxon>
        <taxon>Betaproteobacteria</taxon>
        <taxon>Burkholderiales</taxon>
        <taxon>Sphaerotilaceae</taxon>
        <taxon>Sphaerotilus</taxon>
    </lineage>
</organism>
<dbReference type="Pfam" id="PF00126">
    <property type="entry name" value="HTH_1"/>
    <property type="match status" value="1"/>
</dbReference>
<dbReference type="FunFam" id="1.10.10.10:FF:000001">
    <property type="entry name" value="LysR family transcriptional regulator"/>
    <property type="match status" value="1"/>
</dbReference>
<dbReference type="AlphaFoldDB" id="A0A059KJZ1"/>
<dbReference type="SUPFAM" id="SSF46785">
    <property type="entry name" value="Winged helix' DNA-binding domain"/>
    <property type="match status" value="1"/>
</dbReference>
<dbReference type="GO" id="GO:0003700">
    <property type="term" value="F:DNA-binding transcription factor activity"/>
    <property type="evidence" value="ECO:0007669"/>
    <property type="project" value="InterPro"/>
</dbReference>
<evidence type="ECO:0000256" key="3">
    <source>
        <dbReference type="ARBA" id="ARBA00023125"/>
    </source>
</evidence>
<dbReference type="eggNOG" id="COG0583">
    <property type="taxonomic scope" value="Bacteria"/>
</dbReference>
<dbReference type="PANTHER" id="PTHR30537:SF5">
    <property type="entry name" value="HTH-TYPE TRANSCRIPTIONAL ACTIVATOR TTDR-RELATED"/>
    <property type="match status" value="1"/>
</dbReference>
<keyword evidence="4" id="KW-0804">Transcription</keyword>
<keyword evidence="2" id="KW-0805">Transcription regulation</keyword>
<evidence type="ECO:0000259" key="5">
    <source>
        <dbReference type="PROSITE" id="PS50931"/>
    </source>
</evidence>
<comment type="caution">
    <text evidence="6">The sequence shown here is derived from an EMBL/GenBank/DDBJ whole genome shotgun (WGS) entry which is preliminary data.</text>
</comment>
<dbReference type="InterPro" id="IPR036390">
    <property type="entry name" value="WH_DNA-bd_sf"/>
</dbReference>
<name>A0A059KJZ1_9BURK</name>
<dbReference type="InterPro" id="IPR036388">
    <property type="entry name" value="WH-like_DNA-bd_sf"/>
</dbReference>
<evidence type="ECO:0000256" key="4">
    <source>
        <dbReference type="ARBA" id="ARBA00023163"/>
    </source>
</evidence>
<dbReference type="Pfam" id="PF03466">
    <property type="entry name" value="LysR_substrate"/>
    <property type="match status" value="1"/>
</dbReference>
<keyword evidence="7" id="KW-1185">Reference proteome</keyword>
<dbReference type="EMBL" id="AZRA01000070">
    <property type="protein sequence ID" value="KDB51695.1"/>
    <property type="molecule type" value="Genomic_DNA"/>
</dbReference>
<accession>A0A059KJZ1</accession>
<dbReference type="InterPro" id="IPR058163">
    <property type="entry name" value="LysR-type_TF_proteobact-type"/>
</dbReference>